<protein>
    <submittedName>
        <fullName evidence="2">Uncharacterized protein</fullName>
    </submittedName>
</protein>
<name>A0A8H6I7X3_9AGAR</name>
<sequence>MDDGIGDPCTLCPCTGLIADDTGMCACDHNTAAHSSAPAVLFAECTCPSGSTKFSAPGGARGAENLRAAGLTVCTCCRKKYVLHQASPASQQPQQAQRPSNARAPASTLSNEERSRANANRTSAAERHRQPPNVTGVAQNPLLSSLFNSGRNTFNFPRVGEPASAPPVTNTNAGPSPNSNNFLVFIHGEPRGTYTVPHFSPAGSENNTMEEEPHISSLRFPSQASPDFSRFCENAENLKLMFIFHPQGTAKTVIAEVLKREYLAHLSNHGFTVAPDTPSNNGFDFDLLKRLYSPRSKEIEKDTLPTMNEYDPQTLVNLTLGQFLKIVAKLPSVNLNGVTYQVAVIRTKKLLMAPMRDSGPFQGDGPLGTKHLCLTRKLWVGQFPGRNPGADIDLEQYCKTMCNWTLPNNSSPPVGTRSEGLMSNTGENEDWPDYRSQDYTSGDDEIEIEDLRLFPPLDHAPSPSIAWELPELNPSDVSATLKKALADINIPHDRHDHKTFRFTAPDIATGAKVLHQCHCLWSVFTGTPLPQFERGISVSNATARAFNSRTIFANLGGGGSLAVGTGPLIAIWALFMRNLTSDTSIFIGTIKDDHFTLISHPADVLNADPSLTDMHGYVGFVLRQAVIWEMDTLPVSPMVLTSMLGSQTLCQTPAFIKAVAPETWDAYCSWPPSKLPNSNELKLKPGDAAATLLYACDISQTPLMVIRKWSQSQCKKLLGYPIFLALLFKACNQDAASIDTSRYFFHKNSKICAALRAGFSMALTPGQIDLLQIISPSGHLSASDLVRTLYAGRVIESSGQVLKYIEYNNASIVPNSVGYVATVKYKTCIERFKTLFKAYIKEPGHVTTCDKNSSVDIAAALEVRSDLESVNAKVLRPLLVVQTMTSSMYLPVFDPNNDTQPLRIKFVPKFPTTERGLQTEGSPFFFRTCFKEWLVLLNEQTAKELYQTDKNAMTPAGIKSFHETLHATLLQAGFNYL</sequence>
<dbReference type="Proteomes" id="UP000521943">
    <property type="component" value="Unassembled WGS sequence"/>
</dbReference>
<reference evidence="2 3" key="1">
    <citation type="submission" date="2020-07" db="EMBL/GenBank/DDBJ databases">
        <title>Comparative genomics of pyrophilous fungi reveals a link between fire events and developmental genes.</title>
        <authorList>
            <consortium name="DOE Joint Genome Institute"/>
            <person name="Steindorff A.S."/>
            <person name="Carver A."/>
            <person name="Calhoun S."/>
            <person name="Stillman K."/>
            <person name="Liu H."/>
            <person name="Lipzen A."/>
            <person name="Pangilinan J."/>
            <person name="Labutti K."/>
            <person name="Bruns T.D."/>
            <person name="Grigoriev I.V."/>
        </authorList>
    </citation>
    <scope>NUCLEOTIDE SEQUENCE [LARGE SCALE GENOMIC DNA]</scope>
    <source>
        <strain evidence="2 3">CBS 144469</strain>
    </source>
</reference>
<feature type="compositionally biased region" description="Polar residues" evidence="1">
    <location>
        <begin position="167"/>
        <end position="176"/>
    </location>
</feature>
<feature type="region of interest" description="Disordered" evidence="1">
    <location>
        <begin position="88"/>
        <end position="139"/>
    </location>
</feature>
<dbReference type="EMBL" id="JACGCI010000012">
    <property type="protein sequence ID" value="KAF6760575.1"/>
    <property type="molecule type" value="Genomic_DNA"/>
</dbReference>
<organism evidence="2 3">
    <name type="scientific">Ephemerocybe angulata</name>
    <dbReference type="NCBI Taxonomy" id="980116"/>
    <lineage>
        <taxon>Eukaryota</taxon>
        <taxon>Fungi</taxon>
        <taxon>Dikarya</taxon>
        <taxon>Basidiomycota</taxon>
        <taxon>Agaricomycotina</taxon>
        <taxon>Agaricomycetes</taxon>
        <taxon>Agaricomycetidae</taxon>
        <taxon>Agaricales</taxon>
        <taxon>Agaricineae</taxon>
        <taxon>Psathyrellaceae</taxon>
        <taxon>Ephemerocybe</taxon>
    </lineage>
</organism>
<evidence type="ECO:0000313" key="3">
    <source>
        <dbReference type="Proteomes" id="UP000521943"/>
    </source>
</evidence>
<dbReference type="AlphaFoldDB" id="A0A8H6I7X3"/>
<gene>
    <name evidence="2" type="ORF">DFP72DRAFT_843466</name>
</gene>
<dbReference type="OrthoDB" id="3193108at2759"/>
<keyword evidence="3" id="KW-1185">Reference proteome</keyword>
<evidence type="ECO:0000256" key="1">
    <source>
        <dbReference type="SAM" id="MobiDB-lite"/>
    </source>
</evidence>
<feature type="region of interest" description="Disordered" evidence="1">
    <location>
        <begin position="409"/>
        <end position="435"/>
    </location>
</feature>
<proteinExistence type="predicted"/>
<feature type="compositionally biased region" description="Low complexity" evidence="1">
    <location>
        <begin position="88"/>
        <end position="107"/>
    </location>
</feature>
<evidence type="ECO:0000313" key="2">
    <source>
        <dbReference type="EMBL" id="KAF6760575.1"/>
    </source>
</evidence>
<comment type="caution">
    <text evidence="2">The sequence shown here is derived from an EMBL/GenBank/DDBJ whole genome shotgun (WGS) entry which is preliminary data.</text>
</comment>
<accession>A0A8H6I7X3</accession>
<feature type="region of interest" description="Disordered" evidence="1">
    <location>
        <begin position="154"/>
        <end position="176"/>
    </location>
</feature>